<accession>R7WEN1</accession>
<feature type="region of interest" description="Disordered" evidence="1">
    <location>
        <begin position="1"/>
        <end position="26"/>
    </location>
</feature>
<dbReference type="PANTHER" id="PTHR33087:SF40">
    <property type="entry name" value="GENOME ASSEMBLY, CHROMOSOME: II"/>
    <property type="match status" value="1"/>
</dbReference>
<proteinExistence type="predicted"/>
<dbReference type="PANTHER" id="PTHR33087">
    <property type="entry name" value="OS07G0539200 PROTEIN"/>
    <property type="match status" value="1"/>
</dbReference>
<protein>
    <recommendedName>
        <fullName evidence="3">DUF4283 domain-containing protein</fullName>
    </recommendedName>
</protein>
<reference evidence="2" key="1">
    <citation type="submission" date="2015-06" db="UniProtKB">
        <authorList>
            <consortium name="EnsemblPlants"/>
        </authorList>
    </citation>
    <scope>IDENTIFICATION</scope>
</reference>
<dbReference type="AlphaFoldDB" id="R7WEN1"/>
<dbReference type="InterPro" id="IPR053253">
    <property type="entry name" value="Sex_diff_modulator"/>
</dbReference>
<sequence length="324" mass="36180">MGGGSVTSTTVSVDGASTDGGGGAAPVVAAVQPTRSLLDRSFPQEVWRRGEPSRRLEMSHVLIPRTLSMDALEQRYRRYVLLATAVGDGEESVTPTALLAALEERCSVVASEVVIEVACPPHDLWLTFSTEEKCTDVPFSSMKFKCCRRWIQFTRWSRFIRAEPGALEYRCKLSFEGLPNQSWTTELVKAVLKDLGGELIEILPPTNRHELEVMAWLRDPFYVGKLVTIEIPEPTLFNKQPESMDEYEAMQFDLGDYGPSSPKKKRTLLYPVLCHMKEVIDRGPLLAEDLPAEWLPAEGEHLSRKHIFKTKLGKIDGTGESEAV</sequence>
<organism evidence="2">
    <name type="scientific">Aegilops tauschii</name>
    <name type="common">Tausch's goatgrass</name>
    <name type="synonym">Aegilops squarrosa</name>
    <dbReference type="NCBI Taxonomy" id="37682"/>
    <lineage>
        <taxon>Eukaryota</taxon>
        <taxon>Viridiplantae</taxon>
        <taxon>Streptophyta</taxon>
        <taxon>Embryophyta</taxon>
        <taxon>Tracheophyta</taxon>
        <taxon>Spermatophyta</taxon>
        <taxon>Magnoliopsida</taxon>
        <taxon>Liliopsida</taxon>
        <taxon>Poales</taxon>
        <taxon>Poaceae</taxon>
        <taxon>BOP clade</taxon>
        <taxon>Pooideae</taxon>
        <taxon>Triticodae</taxon>
        <taxon>Triticeae</taxon>
        <taxon>Triticinae</taxon>
        <taxon>Aegilops</taxon>
    </lineage>
</organism>
<evidence type="ECO:0000313" key="2">
    <source>
        <dbReference type="EnsemblPlants" id="EMT18084"/>
    </source>
</evidence>
<evidence type="ECO:0000256" key="1">
    <source>
        <dbReference type="SAM" id="MobiDB-lite"/>
    </source>
</evidence>
<evidence type="ECO:0008006" key="3">
    <source>
        <dbReference type="Google" id="ProtNLM"/>
    </source>
</evidence>
<dbReference type="EnsemblPlants" id="EMT18084">
    <property type="protein sequence ID" value="EMT18084"/>
    <property type="gene ID" value="F775_04251"/>
</dbReference>
<name>R7WEN1_AEGTA</name>
<feature type="compositionally biased region" description="Low complexity" evidence="1">
    <location>
        <begin position="1"/>
        <end position="17"/>
    </location>
</feature>